<keyword evidence="2" id="KW-0539">Nucleus</keyword>
<dbReference type="PANTHER" id="PTHR23138">
    <property type="entry name" value="RAN BINDING PROTEIN"/>
    <property type="match status" value="1"/>
</dbReference>
<dbReference type="OrthoDB" id="185618at2759"/>
<evidence type="ECO:0000313" key="5">
    <source>
        <dbReference type="EMBL" id="OAG04179.1"/>
    </source>
</evidence>
<feature type="region of interest" description="Disordered" evidence="3">
    <location>
        <begin position="1"/>
        <end position="281"/>
    </location>
</feature>
<dbReference type="Pfam" id="PF00638">
    <property type="entry name" value="Ran_BP1"/>
    <property type="match status" value="1"/>
</dbReference>
<protein>
    <recommendedName>
        <fullName evidence="4">RanBD1 domain-containing protein</fullName>
    </recommendedName>
</protein>
<dbReference type="EMBL" id="KV441554">
    <property type="protein sequence ID" value="OAG04179.1"/>
    <property type="molecule type" value="Genomic_DNA"/>
</dbReference>
<dbReference type="STRING" id="1460663.A0A177CBH8"/>
<feature type="compositionally biased region" description="Acidic residues" evidence="3">
    <location>
        <begin position="403"/>
        <end position="415"/>
    </location>
</feature>
<feature type="compositionally biased region" description="Polar residues" evidence="3">
    <location>
        <begin position="231"/>
        <end position="249"/>
    </location>
</feature>
<keyword evidence="6" id="KW-1185">Reference proteome</keyword>
<reference evidence="5 6" key="1">
    <citation type="submission" date="2016-05" db="EMBL/GenBank/DDBJ databases">
        <title>Comparative analysis of secretome profiles of manganese(II)-oxidizing ascomycete fungi.</title>
        <authorList>
            <consortium name="DOE Joint Genome Institute"/>
            <person name="Zeiner C.A."/>
            <person name="Purvine S.O."/>
            <person name="Zink E.M."/>
            <person name="Wu S."/>
            <person name="Pasa-Tolic L."/>
            <person name="Chaput D.L."/>
            <person name="Haridas S."/>
            <person name="Grigoriev I.V."/>
            <person name="Santelli C.M."/>
            <person name="Hansel C.M."/>
        </authorList>
    </citation>
    <scope>NUCLEOTIDE SEQUENCE [LARGE SCALE GENOMIC DNA]</scope>
    <source>
        <strain evidence="5 6">AP3s5-JAC2a</strain>
    </source>
</reference>
<sequence>MVDKPLSVAAGERASAAKSDQLASPARSDRSSDSEGRPVREKLKETRIDAQGTADQAPSSDQAMADAAPNGQVGEASTSGSDNERGRLRRKRSREDFEDVAEDAKPLGKKHERHTRKKSRDITSPMGSDTELLKKKANGTIAPIAENDGDVNAPSTATSTSRQATPEGVASDKDGATVTSPKNKRKLEQTAVSNDTAAGPSGATSTTTKPEERDTKRPRDRVDSDLVSKVAETTSKIPPGSGFSNTSAASPFATMAPKSAAKPAEPSTKDQPQTSESAFKSSGFGAFASSTASPFAAAAKTTTPSPFGAATVNKLSSFASKPAAPASTSSGFAGLGGATSSFANASSAGGSAFGGSLGGSAFGSVIGGKPGLSTFGGGGSITGLKEKTAPEFGAAETKAASDSEGDDDAGDDQDGESGGNEAERRTSQHLLSSTGPLETGEENEDAAWTGRAKLYTFVNQDGKKSWQERGVGPLKLNVTREEPYKARFVLRADGTHRLLLNVAVTSKLRFGDASGNEPNDGRLLFAAPTTTGEVESHMLRLKVERAAELWRQVDEIKSSKMYA</sequence>
<dbReference type="PANTHER" id="PTHR23138:SF142">
    <property type="entry name" value="RAN-BINDING PROTEIN 3B-RELATED"/>
    <property type="match status" value="1"/>
</dbReference>
<dbReference type="Gene3D" id="2.30.29.30">
    <property type="entry name" value="Pleckstrin-homology domain (PH domain)/Phosphotyrosine-binding domain (PTB)"/>
    <property type="match status" value="1"/>
</dbReference>
<gene>
    <name evidence="5" type="ORF">CC84DRAFT_1166284</name>
</gene>
<feature type="compositionally biased region" description="Low complexity" evidence="3">
    <location>
        <begin position="256"/>
        <end position="266"/>
    </location>
</feature>
<dbReference type="GeneID" id="28762407"/>
<feature type="compositionally biased region" description="Low complexity" evidence="3">
    <location>
        <begin position="196"/>
        <end position="208"/>
    </location>
</feature>
<accession>A0A177CBH8</accession>
<dbReference type="InterPro" id="IPR011993">
    <property type="entry name" value="PH-like_dom_sf"/>
</dbReference>
<organism evidence="5 6">
    <name type="scientific">Paraphaeosphaeria sporulosa</name>
    <dbReference type="NCBI Taxonomy" id="1460663"/>
    <lineage>
        <taxon>Eukaryota</taxon>
        <taxon>Fungi</taxon>
        <taxon>Dikarya</taxon>
        <taxon>Ascomycota</taxon>
        <taxon>Pezizomycotina</taxon>
        <taxon>Dothideomycetes</taxon>
        <taxon>Pleosporomycetidae</taxon>
        <taxon>Pleosporales</taxon>
        <taxon>Massarineae</taxon>
        <taxon>Didymosphaeriaceae</taxon>
        <taxon>Paraphaeosphaeria</taxon>
    </lineage>
</organism>
<dbReference type="Proteomes" id="UP000077069">
    <property type="component" value="Unassembled WGS sequence"/>
</dbReference>
<feature type="domain" description="RanBD1" evidence="4">
    <location>
        <begin position="431"/>
        <end position="552"/>
    </location>
</feature>
<name>A0A177CBH8_9PLEO</name>
<feature type="compositionally biased region" description="Basic and acidic residues" evidence="3">
    <location>
        <begin position="209"/>
        <end position="226"/>
    </location>
</feature>
<evidence type="ECO:0000256" key="3">
    <source>
        <dbReference type="SAM" id="MobiDB-lite"/>
    </source>
</evidence>
<feature type="compositionally biased region" description="Basic residues" evidence="3">
    <location>
        <begin position="107"/>
        <end position="119"/>
    </location>
</feature>
<feature type="compositionally biased region" description="Basic and acidic residues" evidence="3">
    <location>
        <begin position="27"/>
        <end position="48"/>
    </location>
</feature>
<feature type="compositionally biased region" description="Polar residues" evidence="3">
    <location>
        <begin position="153"/>
        <end position="164"/>
    </location>
</feature>
<evidence type="ECO:0000259" key="4">
    <source>
        <dbReference type="PROSITE" id="PS50196"/>
    </source>
</evidence>
<evidence type="ECO:0000256" key="2">
    <source>
        <dbReference type="ARBA" id="ARBA00023242"/>
    </source>
</evidence>
<feature type="region of interest" description="Disordered" evidence="3">
    <location>
        <begin position="383"/>
        <end position="445"/>
    </location>
</feature>
<dbReference type="PROSITE" id="PS50196">
    <property type="entry name" value="RANBD1"/>
    <property type="match status" value="1"/>
</dbReference>
<dbReference type="RefSeq" id="XP_018034544.1">
    <property type="nucleotide sequence ID" value="XM_018178921.1"/>
</dbReference>
<evidence type="ECO:0000313" key="6">
    <source>
        <dbReference type="Proteomes" id="UP000077069"/>
    </source>
</evidence>
<feature type="compositionally biased region" description="Polar residues" evidence="3">
    <location>
        <begin position="53"/>
        <end position="62"/>
    </location>
</feature>
<dbReference type="InParanoid" id="A0A177CBH8"/>
<comment type="subcellular location">
    <subcellularLocation>
        <location evidence="1">Nucleus</location>
    </subcellularLocation>
</comment>
<evidence type="ECO:0000256" key="1">
    <source>
        <dbReference type="ARBA" id="ARBA00004123"/>
    </source>
</evidence>
<dbReference type="InterPro" id="IPR045255">
    <property type="entry name" value="RanBP1-like"/>
</dbReference>
<dbReference type="InterPro" id="IPR000156">
    <property type="entry name" value="Ran_bind_dom"/>
</dbReference>
<dbReference type="AlphaFoldDB" id="A0A177CBH8"/>
<proteinExistence type="predicted"/>
<dbReference type="SUPFAM" id="SSF50729">
    <property type="entry name" value="PH domain-like"/>
    <property type="match status" value="1"/>
</dbReference>
<dbReference type="SMART" id="SM00160">
    <property type="entry name" value="RanBD"/>
    <property type="match status" value="1"/>
</dbReference>
<dbReference type="GO" id="GO:0005634">
    <property type="term" value="C:nucleus"/>
    <property type="evidence" value="ECO:0007669"/>
    <property type="project" value="UniProtKB-SubCell"/>
</dbReference>